<dbReference type="AlphaFoldDB" id="A0A2H3D3T2"/>
<name>A0A2H3D3T2_ARMGA</name>
<evidence type="ECO:0000313" key="3">
    <source>
        <dbReference type="Proteomes" id="UP000217790"/>
    </source>
</evidence>
<feature type="region of interest" description="Disordered" evidence="1">
    <location>
        <begin position="306"/>
        <end position="345"/>
    </location>
</feature>
<gene>
    <name evidence="2" type="ORF">ARMGADRAFT_970916</name>
</gene>
<sequence length="819" mass="91947">MYYTTASTVRDASNAELTLPTRTLASTGFGHRRPEHRHMHMHQRRCCLAPLAPTMRRPSGKGRNEPHFRDGSPVQSLEWTSLHKHGENSSFKTISTVSTAAFFLPSFHEFPSNTSTMKATLTRSARLGRKGHIFGQVLNDTPSIPERELAKQMSRRIKKAEKDERMDITMALTPVKTYMGGFTRPKEFRMGNWLSGGRYLSNSKMYETPHQAAYEPHTIFLLESRYPIKYGIGRTECVDHIVAFCRAADFEAVLRRYNSSRAPSEALESMDNARWPWTPQKKLKRVLYNLHGELKDSLENSEDDLLQEPVVSPNVAADLATSPTPPRRERPERPEDKLKQTRAVVQRHKEADLGTFNAEMISRQEKVPFEVEHTDGTFHHPSGFKPPTSANGFAQSPLPPPDAVDMRPVRQGSNNPDAAVDAEQWKVIRDLEEKGGALMADLTASAMIGVVARTEPRDEKIPTEVSGVVTQGSSQPPQHASGFIPPTPAMARGETEALTHTVISDTSDKDAVEQHQMAVTALRKQYQEAIKEEPFWRPLLALTVATRPMGASIVRLAKSLSRGLPFHATLDNHDRKSTATLGNRFRCLRLQRMEDLAVEMSQLLAGARGGLVGIRFSPEDRGRGLNGEGLDAPIPWEKRVIGVGIGSWYERAEELKETYRLEGEEEVKQKYIPGDKNDAFLVYDIDEKGRTDRTDLPWQAHADSDTLTVPAKLQDVLDEIDELSNALDEERDLIADPIHVLVPAREEVRDAEGYIVEPRDVAPVVLVKSANRDPPPGFHLLYGGQARKHMKDRIDYLNKLHKGELARHFASRLNQVVYP</sequence>
<organism evidence="2 3">
    <name type="scientific">Armillaria gallica</name>
    <name type="common">Bulbous honey fungus</name>
    <name type="synonym">Armillaria bulbosa</name>
    <dbReference type="NCBI Taxonomy" id="47427"/>
    <lineage>
        <taxon>Eukaryota</taxon>
        <taxon>Fungi</taxon>
        <taxon>Dikarya</taxon>
        <taxon>Basidiomycota</taxon>
        <taxon>Agaricomycotina</taxon>
        <taxon>Agaricomycetes</taxon>
        <taxon>Agaricomycetidae</taxon>
        <taxon>Agaricales</taxon>
        <taxon>Marasmiineae</taxon>
        <taxon>Physalacriaceae</taxon>
        <taxon>Armillaria</taxon>
    </lineage>
</organism>
<reference evidence="3" key="1">
    <citation type="journal article" date="2017" name="Nat. Ecol. Evol.">
        <title>Genome expansion and lineage-specific genetic innovations in the forest pathogenic fungi Armillaria.</title>
        <authorList>
            <person name="Sipos G."/>
            <person name="Prasanna A.N."/>
            <person name="Walter M.C."/>
            <person name="O'Connor E."/>
            <person name="Balint B."/>
            <person name="Krizsan K."/>
            <person name="Kiss B."/>
            <person name="Hess J."/>
            <person name="Varga T."/>
            <person name="Slot J."/>
            <person name="Riley R."/>
            <person name="Boka B."/>
            <person name="Rigling D."/>
            <person name="Barry K."/>
            <person name="Lee J."/>
            <person name="Mihaltcheva S."/>
            <person name="LaButti K."/>
            <person name="Lipzen A."/>
            <person name="Waldron R."/>
            <person name="Moloney N.M."/>
            <person name="Sperisen C."/>
            <person name="Kredics L."/>
            <person name="Vagvoelgyi C."/>
            <person name="Patrignani A."/>
            <person name="Fitzpatrick D."/>
            <person name="Nagy I."/>
            <person name="Doyle S."/>
            <person name="Anderson J.B."/>
            <person name="Grigoriev I.V."/>
            <person name="Gueldener U."/>
            <person name="Muensterkoetter M."/>
            <person name="Nagy L.G."/>
        </authorList>
    </citation>
    <scope>NUCLEOTIDE SEQUENCE [LARGE SCALE GENOMIC DNA]</scope>
    <source>
        <strain evidence="3">Ar21-2</strain>
    </source>
</reference>
<protein>
    <submittedName>
        <fullName evidence="2">Uncharacterized protein</fullName>
    </submittedName>
</protein>
<evidence type="ECO:0000313" key="2">
    <source>
        <dbReference type="EMBL" id="PBK88750.1"/>
    </source>
</evidence>
<dbReference type="OrthoDB" id="3258969at2759"/>
<proteinExistence type="predicted"/>
<dbReference type="InParanoid" id="A0A2H3D3T2"/>
<accession>A0A2H3D3T2</accession>
<keyword evidence="3" id="KW-1185">Reference proteome</keyword>
<dbReference type="OMA" id="WDEREFP"/>
<dbReference type="Proteomes" id="UP000217790">
    <property type="component" value="Unassembled WGS sequence"/>
</dbReference>
<feature type="region of interest" description="Disordered" evidence="1">
    <location>
        <begin position="380"/>
        <end position="417"/>
    </location>
</feature>
<evidence type="ECO:0000256" key="1">
    <source>
        <dbReference type="SAM" id="MobiDB-lite"/>
    </source>
</evidence>
<dbReference type="EMBL" id="KZ293671">
    <property type="protein sequence ID" value="PBK88750.1"/>
    <property type="molecule type" value="Genomic_DNA"/>
</dbReference>
<feature type="compositionally biased region" description="Basic and acidic residues" evidence="1">
    <location>
        <begin position="326"/>
        <end position="339"/>
    </location>
</feature>